<dbReference type="EMBL" id="QLMK01000016">
    <property type="protein sequence ID" value="RAK26111.1"/>
    <property type="molecule type" value="Genomic_DNA"/>
</dbReference>
<evidence type="ECO:0000256" key="1">
    <source>
        <dbReference type="ARBA" id="ARBA00003565"/>
    </source>
</evidence>
<dbReference type="GO" id="GO:0016853">
    <property type="term" value="F:isomerase activity"/>
    <property type="evidence" value="ECO:0007669"/>
    <property type="project" value="UniProtKB-KW"/>
</dbReference>
<reference evidence="9 10" key="1">
    <citation type="submission" date="2018-06" db="EMBL/GenBank/DDBJ databases">
        <title>Genomic Encyclopedia of Type Strains, Phase IV (KMG-IV): sequencing the most valuable type-strain genomes for metagenomic binning, comparative biology and taxonomic classification.</title>
        <authorList>
            <person name="Goeker M."/>
        </authorList>
    </citation>
    <scope>NUCLEOTIDE SEQUENCE [LARGE SCALE GENOMIC DNA]</scope>
    <source>
        <strain evidence="9 10">DSM 26720</strain>
    </source>
</reference>
<evidence type="ECO:0000256" key="5">
    <source>
        <dbReference type="ARBA" id="ARBA00023157"/>
    </source>
</evidence>
<comment type="caution">
    <text evidence="9">The sequence shown here is derived from an EMBL/GenBank/DDBJ whole genome shotgun (WGS) entry which is preliminary data.</text>
</comment>
<evidence type="ECO:0000259" key="8">
    <source>
        <dbReference type="PROSITE" id="PS51352"/>
    </source>
</evidence>
<keyword evidence="6" id="KW-0676">Redox-active center</keyword>
<proteinExistence type="inferred from homology"/>
<keyword evidence="5" id="KW-1015">Disulfide bond</keyword>
<keyword evidence="7" id="KW-0175">Coiled coil</keyword>
<dbReference type="InterPro" id="IPR036249">
    <property type="entry name" value="Thioredoxin-like_sf"/>
</dbReference>
<keyword evidence="3" id="KW-0732">Signal</keyword>
<protein>
    <submittedName>
        <fullName evidence="9">Protein-disulfide isomerase</fullName>
    </submittedName>
</protein>
<keyword evidence="10" id="KW-1185">Reference proteome</keyword>
<evidence type="ECO:0000313" key="10">
    <source>
        <dbReference type="Proteomes" id="UP000249453"/>
    </source>
</evidence>
<evidence type="ECO:0000256" key="7">
    <source>
        <dbReference type="SAM" id="Coils"/>
    </source>
</evidence>
<dbReference type="InterPro" id="IPR013766">
    <property type="entry name" value="Thioredoxin_domain"/>
</dbReference>
<organism evidence="9 10">
    <name type="scientific">Falsochrobactrum ovis</name>
    <dbReference type="NCBI Taxonomy" id="1293442"/>
    <lineage>
        <taxon>Bacteria</taxon>
        <taxon>Pseudomonadati</taxon>
        <taxon>Pseudomonadota</taxon>
        <taxon>Alphaproteobacteria</taxon>
        <taxon>Hyphomicrobiales</taxon>
        <taxon>Brucellaceae</taxon>
        <taxon>Falsochrobactrum</taxon>
    </lineage>
</organism>
<evidence type="ECO:0000256" key="6">
    <source>
        <dbReference type="ARBA" id="ARBA00023284"/>
    </source>
</evidence>
<dbReference type="PANTHER" id="PTHR13887:SF14">
    <property type="entry name" value="DISULFIDE BOND FORMATION PROTEIN D"/>
    <property type="match status" value="1"/>
</dbReference>
<evidence type="ECO:0000256" key="4">
    <source>
        <dbReference type="ARBA" id="ARBA00023002"/>
    </source>
</evidence>
<keyword evidence="4" id="KW-0560">Oxidoreductase</keyword>
<dbReference type="GO" id="GO:0016491">
    <property type="term" value="F:oxidoreductase activity"/>
    <property type="evidence" value="ECO:0007669"/>
    <property type="project" value="UniProtKB-KW"/>
</dbReference>
<sequence length="224" mass="24742">MNDWHDRATVRLSTARCIPSPAMNRRAVLTGLTALIGAGLATRVRADDLSAEMILNDPDAPVGGNSKGDLTIVSFFDYNCPFCKRTVDPLNAVLASDGKIRHVYKDWPILTKSSIYGAKLALAAKYQGRYEDAYSALMRIDGSRVPESRMRQELQRAKFDVKRLEADAKRHDSKITTLLQRNNAQAEGLGLRGTPVFLIGQFLVASALDEDGFRQVVKDARESS</sequence>
<dbReference type="Pfam" id="PF13462">
    <property type="entry name" value="Thioredoxin_4"/>
    <property type="match status" value="1"/>
</dbReference>
<feature type="domain" description="Thioredoxin" evidence="8">
    <location>
        <begin position="35"/>
        <end position="222"/>
    </location>
</feature>
<name>A0A364JSG1_9HYPH</name>
<dbReference type="InterPro" id="IPR012336">
    <property type="entry name" value="Thioredoxin-like_fold"/>
</dbReference>
<dbReference type="Gene3D" id="3.40.30.10">
    <property type="entry name" value="Glutaredoxin"/>
    <property type="match status" value="1"/>
</dbReference>
<comment type="similarity">
    <text evidence="2">Belongs to the thioredoxin family. DsbA subfamily.</text>
</comment>
<dbReference type="AlphaFoldDB" id="A0A364JSG1"/>
<dbReference type="PANTHER" id="PTHR13887">
    <property type="entry name" value="GLUTATHIONE S-TRANSFERASE KAPPA"/>
    <property type="match status" value="1"/>
</dbReference>
<dbReference type="PROSITE" id="PS51352">
    <property type="entry name" value="THIOREDOXIN_2"/>
    <property type="match status" value="1"/>
</dbReference>
<evidence type="ECO:0000256" key="2">
    <source>
        <dbReference type="ARBA" id="ARBA00005791"/>
    </source>
</evidence>
<keyword evidence="9" id="KW-0413">Isomerase</keyword>
<gene>
    <name evidence="9" type="ORF">C7374_11628</name>
</gene>
<dbReference type="SUPFAM" id="SSF52833">
    <property type="entry name" value="Thioredoxin-like"/>
    <property type="match status" value="1"/>
</dbReference>
<feature type="coiled-coil region" evidence="7">
    <location>
        <begin position="147"/>
        <end position="181"/>
    </location>
</feature>
<dbReference type="Proteomes" id="UP000249453">
    <property type="component" value="Unassembled WGS sequence"/>
</dbReference>
<evidence type="ECO:0000256" key="3">
    <source>
        <dbReference type="ARBA" id="ARBA00022729"/>
    </source>
</evidence>
<dbReference type="CDD" id="cd03023">
    <property type="entry name" value="DsbA_Com1_like"/>
    <property type="match status" value="1"/>
</dbReference>
<comment type="function">
    <text evidence="1">May be required for disulfide bond formation in some proteins.</text>
</comment>
<evidence type="ECO:0000313" key="9">
    <source>
        <dbReference type="EMBL" id="RAK26111.1"/>
    </source>
</evidence>
<accession>A0A364JSG1</accession>